<reference evidence="2" key="1">
    <citation type="submission" date="2021-05" db="EMBL/GenBank/DDBJ databases">
        <authorList>
            <person name="Stam R."/>
        </authorList>
    </citation>
    <scope>NUCLEOTIDE SEQUENCE</scope>
    <source>
        <strain evidence="2">CS162</strain>
    </source>
</reference>
<dbReference type="OrthoDB" id="3682458at2759"/>
<evidence type="ECO:0000313" key="3">
    <source>
        <dbReference type="Proteomes" id="UP000676310"/>
    </source>
</evidence>
<organism evidence="2 3">
    <name type="scientific">Alternaria atra</name>
    <dbReference type="NCBI Taxonomy" id="119953"/>
    <lineage>
        <taxon>Eukaryota</taxon>
        <taxon>Fungi</taxon>
        <taxon>Dikarya</taxon>
        <taxon>Ascomycota</taxon>
        <taxon>Pezizomycotina</taxon>
        <taxon>Dothideomycetes</taxon>
        <taxon>Pleosporomycetidae</taxon>
        <taxon>Pleosporales</taxon>
        <taxon>Pleosporineae</taxon>
        <taxon>Pleosporaceae</taxon>
        <taxon>Alternaria</taxon>
        <taxon>Alternaria sect. Ulocladioides</taxon>
    </lineage>
</organism>
<dbReference type="AlphaFoldDB" id="A0A8J2N571"/>
<gene>
    <name evidence="2" type="ORF">ALTATR162_LOCUS11467</name>
</gene>
<name>A0A8J2N571_9PLEO</name>
<dbReference type="InterPro" id="IPR032675">
    <property type="entry name" value="LRR_dom_sf"/>
</dbReference>
<evidence type="ECO:0000313" key="2">
    <source>
        <dbReference type="EMBL" id="CAG5186009.1"/>
    </source>
</evidence>
<dbReference type="EMBL" id="CAJRGZ010000030">
    <property type="protein sequence ID" value="CAG5186009.1"/>
    <property type="molecule type" value="Genomic_DNA"/>
</dbReference>
<dbReference type="InterPro" id="IPR001810">
    <property type="entry name" value="F-box_dom"/>
</dbReference>
<comment type="caution">
    <text evidence="2">The sequence shown here is derived from an EMBL/GenBank/DDBJ whole genome shotgun (WGS) entry which is preliminary data.</text>
</comment>
<dbReference type="Pfam" id="PF12937">
    <property type="entry name" value="F-box-like"/>
    <property type="match status" value="1"/>
</dbReference>
<dbReference type="Gene3D" id="3.80.10.10">
    <property type="entry name" value="Ribonuclease Inhibitor"/>
    <property type="match status" value="1"/>
</dbReference>
<dbReference type="SUPFAM" id="SSF52047">
    <property type="entry name" value="RNI-like"/>
    <property type="match status" value="1"/>
</dbReference>
<accession>A0A8J2N571</accession>
<dbReference type="PROSITE" id="PS50181">
    <property type="entry name" value="FBOX"/>
    <property type="match status" value="1"/>
</dbReference>
<feature type="domain" description="F-box" evidence="1">
    <location>
        <begin position="1"/>
        <end position="43"/>
    </location>
</feature>
<dbReference type="SUPFAM" id="SSF81383">
    <property type="entry name" value="F-box domain"/>
    <property type="match status" value="1"/>
</dbReference>
<protein>
    <recommendedName>
        <fullName evidence="1">F-box domain-containing protein</fullName>
    </recommendedName>
</protein>
<keyword evidence="3" id="KW-1185">Reference proteome</keyword>
<dbReference type="RefSeq" id="XP_043175044.1">
    <property type="nucleotide sequence ID" value="XM_043319109.1"/>
</dbReference>
<proteinExistence type="predicted"/>
<dbReference type="InterPro" id="IPR036047">
    <property type="entry name" value="F-box-like_dom_sf"/>
</dbReference>
<dbReference type="Proteomes" id="UP000676310">
    <property type="component" value="Unassembled WGS sequence"/>
</dbReference>
<sequence>MVNLPNGLLIKVASDLDMKSLRSLALVSKQMEIFAQDQLWSAILELVFGPHWNEGAKDARHAFQPKGLTNLKELHFNAQVFDWSWCELPSLQVLDIDRGCSLEDSDLPEDVTSSIGTLTREMCASELGLEYSEKTSKFLSRLSPLKGLEIWFSDTKITQASRDSNRQYNPTIEVPRYTWDLLLDRFVKEQLAGLTDTLKDLTLSLSDNGCESLHYGEYLDDSNYSSFTKLRRLEIPHKWFTGRMIELLVEEAGVILPASLEELVITHFIEQTTNIWDILDGISFAHSRRGGFPKLQKITLDPTGHPLTKSYFRDIVTNLQKLSIEVEALLENLNSD</sequence>
<evidence type="ECO:0000259" key="1">
    <source>
        <dbReference type="PROSITE" id="PS50181"/>
    </source>
</evidence>
<dbReference type="GeneID" id="67011742"/>